<reference evidence="2 3" key="1">
    <citation type="submission" date="2019-03" db="EMBL/GenBank/DDBJ databases">
        <title>First draft genome of Liparis tanakae, snailfish: a comprehensive survey of snailfish specific genes.</title>
        <authorList>
            <person name="Kim W."/>
            <person name="Song I."/>
            <person name="Jeong J.-H."/>
            <person name="Kim D."/>
            <person name="Kim S."/>
            <person name="Ryu S."/>
            <person name="Song J.Y."/>
            <person name="Lee S.K."/>
        </authorList>
    </citation>
    <scope>NUCLEOTIDE SEQUENCE [LARGE SCALE GENOMIC DNA]</scope>
    <source>
        <tissue evidence="2">Muscle</tissue>
    </source>
</reference>
<organism evidence="2 3">
    <name type="scientific">Liparis tanakae</name>
    <name type="common">Tanaka's snailfish</name>
    <dbReference type="NCBI Taxonomy" id="230148"/>
    <lineage>
        <taxon>Eukaryota</taxon>
        <taxon>Metazoa</taxon>
        <taxon>Chordata</taxon>
        <taxon>Craniata</taxon>
        <taxon>Vertebrata</taxon>
        <taxon>Euteleostomi</taxon>
        <taxon>Actinopterygii</taxon>
        <taxon>Neopterygii</taxon>
        <taxon>Teleostei</taxon>
        <taxon>Neoteleostei</taxon>
        <taxon>Acanthomorphata</taxon>
        <taxon>Eupercaria</taxon>
        <taxon>Perciformes</taxon>
        <taxon>Cottioidei</taxon>
        <taxon>Cottales</taxon>
        <taxon>Liparidae</taxon>
        <taxon>Liparis</taxon>
    </lineage>
</organism>
<name>A0A4Z2F6J5_9TELE</name>
<dbReference type="AlphaFoldDB" id="A0A4Z2F6J5"/>
<sequence length="94" mass="10212">MHRHLLHQPPHVPPSAKLLLPPAWSSRSLQGWLQEHRLLLLPPPPPRPHSSPMVVSVRTPPPLASSTPSSPPSGPSVPSRLGDVIPPERRPGDL</sequence>
<keyword evidence="3" id="KW-1185">Reference proteome</keyword>
<protein>
    <submittedName>
        <fullName evidence="2">Uncharacterized protein</fullName>
    </submittedName>
</protein>
<comment type="caution">
    <text evidence="2">The sequence shown here is derived from an EMBL/GenBank/DDBJ whole genome shotgun (WGS) entry which is preliminary data.</text>
</comment>
<gene>
    <name evidence="2" type="ORF">EYF80_053354</name>
</gene>
<feature type="region of interest" description="Disordered" evidence="1">
    <location>
        <begin position="41"/>
        <end position="94"/>
    </location>
</feature>
<dbReference type="EMBL" id="SRLO01001613">
    <property type="protein sequence ID" value="TNN36483.1"/>
    <property type="molecule type" value="Genomic_DNA"/>
</dbReference>
<accession>A0A4Z2F6J5</accession>
<evidence type="ECO:0000313" key="3">
    <source>
        <dbReference type="Proteomes" id="UP000314294"/>
    </source>
</evidence>
<proteinExistence type="predicted"/>
<dbReference type="Proteomes" id="UP000314294">
    <property type="component" value="Unassembled WGS sequence"/>
</dbReference>
<evidence type="ECO:0000313" key="2">
    <source>
        <dbReference type="EMBL" id="TNN36483.1"/>
    </source>
</evidence>
<feature type="compositionally biased region" description="Pro residues" evidence="1">
    <location>
        <begin position="59"/>
        <end position="75"/>
    </location>
</feature>
<evidence type="ECO:0000256" key="1">
    <source>
        <dbReference type="SAM" id="MobiDB-lite"/>
    </source>
</evidence>